<keyword evidence="2 8" id="KW-0349">Heme</keyword>
<dbReference type="OrthoDB" id="6044770at2759"/>
<proteinExistence type="inferred from homology"/>
<accession>A0A7R9KF29</accession>
<evidence type="ECO:0000313" key="11">
    <source>
        <dbReference type="EMBL" id="CAD7620744.1"/>
    </source>
</evidence>
<dbReference type="PANTHER" id="PTHR24302:SF15">
    <property type="entry name" value="FATTY-ACID PEROXYGENASE"/>
    <property type="match status" value="1"/>
</dbReference>
<dbReference type="PRINTS" id="PR00463">
    <property type="entry name" value="EP450I"/>
</dbReference>
<organism evidence="11">
    <name type="scientific">Medioppia subpectinata</name>
    <dbReference type="NCBI Taxonomy" id="1979941"/>
    <lineage>
        <taxon>Eukaryota</taxon>
        <taxon>Metazoa</taxon>
        <taxon>Ecdysozoa</taxon>
        <taxon>Arthropoda</taxon>
        <taxon>Chelicerata</taxon>
        <taxon>Arachnida</taxon>
        <taxon>Acari</taxon>
        <taxon>Acariformes</taxon>
        <taxon>Sarcoptiformes</taxon>
        <taxon>Oribatida</taxon>
        <taxon>Brachypylina</taxon>
        <taxon>Oppioidea</taxon>
        <taxon>Oppiidae</taxon>
        <taxon>Medioppia</taxon>
    </lineage>
</organism>
<name>A0A7R9KF29_9ACAR</name>
<evidence type="ECO:0000256" key="8">
    <source>
        <dbReference type="PIRSR" id="PIRSR602401-1"/>
    </source>
</evidence>
<dbReference type="PRINTS" id="PR00385">
    <property type="entry name" value="P450"/>
</dbReference>
<dbReference type="InterPro" id="IPR036396">
    <property type="entry name" value="Cyt_P450_sf"/>
</dbReference>
<dbReference type="InterPro" id="IPR017972">
    <property type="entry name" value="Cyt_P450_CS"/>
</dbReference>
<dbReference type="InterPro" id="IPR029030">
    <property type="entry name" value="Caspase-like_dom_sf"/>
</dbReference>
<evidence type="ECO:0000256" key="2">
    <source>
        <dbReference type="ARBA" id="ARBA00022617"/>
    </source>
</evidence>
<dbReference type="InterPro" id="IPR001309">
    <property type="entry name" value="Pept_C14_p20"/>
</dbReference>
<keyword evidence="12" id="KW-1185">Reference proteome</keyword>
<evidence type="ECO:0000256" key="4">
    <source>
        <dbReference type="ARBA" id="ARBA00023002"/>
    </source>
</evidence>
<dbReference type="Pfam" id="PF00067">
    <property type="entry name" value="p450"/>
    <property type="match status" value="1"/>
</dbReference>
<dbReference type="GO" id="GO:0008395">
    <property type="term" value="F:steroid hydroxylase activity"/>
    <property type="evidence" value="ECO:0007669"/>
    <property type="project" value="TreeGrafter"/>
</dbReference>
<evidence type="ECO:0000256" key="6">
    <source>
        <dbReference type="ARBA" id="ARBA00023033"/>
    </source>
</evidence>
<evidence type="ECO:0000256" key="9">
    <source>
        <dbReference type="RuleBase" id="RU000461"/>
    </source>
</evidence>
<dbReference type="GO" id="GO:0016705">
    <property type="term" value="F:oxidoreductase activity, acting on paired donors, with incorporation or reduction of molecular oxygen"/>
    <property type="evidence" value="ECO:0007669"/>
    <property type="project" value="InterPro"/>
</dbReference>
<dbReference type="SUPFAM" id="SSF52129">
    <property type="entry name" value="Caspase-like"/>
    <property type="match status" value="1"/>
</dbReference>
<keyword evidence="6 9" id="KW-0503">Monooxygenase</keyword>
<dbReference type="Gene3D" id="3.40.50.1460">
    <property type="match status" value="1"/>
</dbReference>
<keyword evidence="5 8" id="KW-0408">Iron</keyword>
<dbReference type="AlphaFoldDB" id="A0A7R9KF29"/>
<keyword evidence="3 8" id="KW-0479">Metal-binding</keyword>
<dbReference type="EMBL" id="OC854908">
    <property type="protein sequence ID" value="CAD7620744.1"/>
    <property type="molecule type" value="Genomic_DNA"/>
</dbReference>
<dbReference type="InterPro" id="IPR050705">
    <property type="entry name" value="Cytochrome_P450_3A"/>
</dbReference>
<dbReference type="PANTHER" id="PTHR24302">
    <property type="entry name" value="CYTOCHROME P450 FAMILY 3"/>
    <property type="match status" value="1"/>
</dbReference>
<comment type="function">
    <text evidence="7">Cytochromes P450 are a group of heme-thiolate monooxygenases. They oxidize a variety of structurally unrelated compounds, including steroids, fatty acids, and xenobiotics.</text>
</comment>
<dbReference type="SUPFAM" id="SSF48264">
    <property type="entry name" value="Cytochrome P450"/>
    <property type="match status" value="1"/>
</dbReference>
<feature type="binding site" description="axial binding residue" evidence="8">
    <location>
        <position position="392"/>
    </location>
    <ligand>
        <name>heme</name>
        <dbReference type="ChEBI" id="CHEBI:30413"/>
    </ligand>
    <ligandPart>
        <name>Fe</name>
        <dbReference type="ChEBI" id="CHEBI:18248"/>
    </ligandPart>
</feature>
<keyword evidence="4 9" id="KW-0560">Oxidoreductase</keyword>
<reference evidence="11" key="1">
    <citation type="submission" date="2020-11" db="EMBL/GenBank/DDBJ databases">
        <authorList>
            <person name="Tran Van P."/>
        </authorList>
    </citation>
    <scope>NUCLEOTIDE SEQUENCE</scope>
</reference>
<evidence type="ECO:0000256" key="3">
    <source>
        <dbReference type="ARBA" id="ARBA00022723"/>
    </source>
</evidence>
<gene>
    <name evidence="11" type="ORF">OSB1V03_LOCUS1225</name>
</gene>
<dbReference type="EMBL" id="CAJPIZ010000333">
    <property type="protein sequence ID" value="CAG2101174.1"/>
    <property type="molecule type" value="Genomic_DNA"/>
</dbReference>
<dbReference type="Gene3D" id="1.10.630.10">
    <property type="entry name" value="Cytochrome P450"/>
    <property type="match status" value="1"/>
</dbReference>
<feature type="domain" description="Caspase family p20" evidence="10">
    <location>
        <begin position="530"/>
        <end position="603"/>
    </location>
</feature>
<comment type="cofactor">
    <cofactor evidence="8">
        <name>heme</name>
        <dbReference type="ChEBI" id="CHEBI:30413"/>
    </cofactor>
</comment>
<dbReference type="PROSITE" id="PS00086">
    <property type="entry name" value="CYTOCHROME_P450"/>
    <property type="match status" value="1"/>
</dbReference>
<dbReference type="InterPro" id="IPR001128">
    <property type="entry name" value="Cyt_P450"/>
</dbReference>
<sequence length="695" mass="80500">MPTLLWQKWTFWKRRGIPTDWSVRSGQPFHIADNDCHRKYGKIVGFYEGLRPCLSITDPNLIRKILVTEFHKFAEHRALASYSEPISNGLFFCRYRQWKRISALHSTAFTTGRLKAMLPIMSDTFERAVAGADANALGHPKNNPLFTSVKTMFQIDQGLNDWLVYYMPFIRRFIDIPFFDRHKMQIIIDSVDHVVSERVARDVQVPDLLQHSVNASVWADSYPNPPANTNKSFDKLTKVEVIGQAINMLAAGHETTASQLCLITRILALKPRYQTKLIHEIHNTLYTKDTNELSMDYEKLQKMPFLDAFIKEVMRVNCSITRIERHPTIDTHLEGIHLPKGTPIIIPIWALHLDPDNFTDPLEFKPERFLPDNLDDIKPYTYLPFSTGPRNCIGLRFAILELKYTLVKLLCRYEFVPCDETKLFNNDMAQKCRIFGEFTLVRDNCKQLAKMLQESDNEANRMAAAELRRFNLSEPPMTNSSNIYLNVQFARSMRTHTTGEQKMDSDPRGEAWIFVTIPELDKLAKRFGSIFQQLLFNAVVYHNATIDLINAKINELANKPARDYHGDAFVMMFIGHGKEEMIGGQCGNRERISDIVAKFDENRLNEWFYPVNGLIGHVNVFGQALSHTIAQYSWYKSLYQLLLKTIKRVKQDYTFNQKPEIRMFGVDQDIYFNPGIYIDSDSNEVKKKTFHNVRP</sequence>
<comment type="similarity">
    <text evidence="1 9">Belongs to the cytochrome P450 family.</text>
</comment>
<dbReference type="Proteomes" id="UP000759131">
    <property type="component" value="Unassembled WGS sequence"/>
</dbReference>
<evidence type="ECO:0000256" key="1">
    <source>
        <dbReference type="ARBA" id="ARBA00010617"/>
    </source>
</evidence>
<evidence type="ECO:0000256" key="5">
    <source>
        <dbReference type="ARBA" id="ARBA00023004"/>
    </source>
</evidence>
<dbReference type="PROSITE" id="PS50208">
    <property type="entry name" value="CASPASE_P20"/>
    <property type="match status" value="1"/>
</dbReference>
<dbReference type="GO" id="GO:0004197">
    <property type="term" value="F:cysteine-type endopeptidase activity"/>
    <property type="evidence" value="ECO:0007669"/>
    <property type="project" value="InterPro"/>
</dbReference>
<evidence type="ECO:0000313" key="12">
    <source>
        <dbReference type="Proteomes" id="UP000759131"/>
    </source>
</evidence>
<dbReference type="InterPro" id="IPR002401">
    <property type="entry name" value="Cyt_P450_E_grp-I"/>
</dbReference>
<dbReference type="GO" id="GO:0005506">
    <property type="term" value="F:iron ion binding"/>
    <property type="evidence" value="ECO:0007669"/>
    <property type="project" value="InterPro"/>
</dbReference>
<evidence type="ECO:0000259" key="10">
    <source>
        <dbReference type="PROSITE" id="PS50208"/>
    </source>
</evidence>
<evidence type="ECO:0000256" key="7">
    <source>
        <dbReference type="ARBA" id="ARBA00043906"/>
    </source>
</evidence>
<dbReference type="GO" id="GO:0020037">
    <property type="term" value="F:heme binding"/>
    <property type="evidence" value="ECO:0007669"/>
    <property type="project" value="InterPro"/>
</dbReference>
<dbReference type="GO" id="GO:0006508">
    <property type="term" value="P:proteolysis"/>
    <property type="evidence" value="ECO:0007669"/>
    <property type="project" value="InterPro"/>
</dbReference>
<protein>
    <recommendedName>
        <fullName evidence="10">Caspase family p20 domain-containing protein</fullName>
    </recommendedName>
</protein>